<proteinExistence type="predicted"/>
<keyword evidence="4" id="KW-0548">Nucleotidyltransferase</keyword>
<dbReference type="STRING" id="1867952.MTBPR1_20250"/>
<dbReference type="InterPro" id="IPR001610">
    <property type="entry name" value="PAC"/>
</dbReference>
<sequence length="667" mass="76071">MASPSDISPSHALFASIVQNSDALMCLCDHEGNFIYTNPAFEKKLSLPEQTQTSFDEFFTSTPWAKICQPGNWQGEATTKDGLWFRTTLSIAANPNTDEVQYVLILQDITEQKEQEKSHYFDQQKLKSILDNIPAYVFSKDKEGKYTYVNKMLSMLLALQTDDILGKTDFDLFTQEAAQNFAKNDKAVFTKGKTIRALEDGGIDEYGIERSYLSVKCPLENEQGEIDEMLGMSVDISEQQRLEKALWESQEKLNSILDNLKARVYIKDRDLKYTYANEELCQTLQKDRSSIIGKDDYDLFEPETAIGFRTTDQEVFKNQRKVSRMETSLEPESKKKRYFLSVKVPLLNAEGHAHSLLGISTDITEQKRLEKRLLRNEKQLTTILDNLKAHVYIKDVSSTYTYVNANMCEYLGKEADEIIGKTDVEIFGKKVSDRFRKSDRDVFDYGEQSSSIEKSRHFQTGERCYFLSIKAPLVNDLGNPYALIGISTDVTEQKRLENELRTLASTDVLTGINNRRFFLELCEKEIERAQRYSKKLSLIMLDVDHFKRINDTYGHAVGDEAIRAMTGLCRKCLRNTDIMGRIGGEEFAILLPETDKKGAIHIAERIRQSTQDYAFDIGEENPVSFTASFGLTSLEDGDKTPDDMLKRADIALYDAKTLGRNRVSEST</sequence>
<dbReference type="Pfam" id="PF00990">
    <property type="entry name" value="GGDEF"/>
    <property type="match status" value="1"/>
</dbReference>
<dbReference type="EMBL" id="FLYE01000012">
    <property type="protein sequence ID" value="SCA56402.1"/>
    <property type="molecule type" value="Genomic_DNA"/>
</dbReference>
<reference evidence="4 5" key="1">
    <citation type="submission" date="2016-07" db="EMBL/GenBank/DDBJ databases">
        <authorList>
            <person name="Lefevre C.T."/>
        </authorList>
    </citation>
    <scope>NUCLEOTIDE SEQUENCE [LARGE SCALE GENOMIC DNA]</scope>
    <source>
        <strain evidence="4">PR1</strain>
    </source>
</reference>
<feature type="domain" description="PAS" evidence="1">
    <location>
        <begin position="376"/>
        <end position="446"/>
    </location>
</feature>
<dbReference type="SMART" id="SM00086">
    <property type="entry name" value="PAC"/>
    <property type="match status" value="4"/>
</dbReference>
<dbReference type="SMART" id="SM00091">
    <property type="entry name" value="PAS"/>
    <property type="match status" value="4"/>
</dbReference>
<feature type="domain" description="PAC" evidence="2">
    <location>
        <begin position="196"/>
        <end position="248"/>
    </location>
</feature>
<dbReference type="InterPro" id="IPR000014">
    <property type="entry name" value="PAS"/>
</dbReference>
<evidence type="ECO:0000259" key="2">
    <source>
        <dbReference type="PROSITE" id="PS50113"/>
    </source>
</evidence>
<dbReference type="PANTHER" id="PTHR44757:SF2">
    <property type="entry name" value="BIOFILM ARCHITECTURE MAINTENANCE PROTEIN MBAA"/>
    <property type="match status" value="1"/>
</dbReference>
<dbReference type="Pfam" id="PF08448">
    <property type="entry name" value="PAS_4"/>
    <property type="match status" value="3"/>
</dbReference>
<dbReference type="EC" id="2.7.7.65" evidence="4"/>
<dbReference type="Gene3D" id="3.30.450.20">
    <property type="entry name" value="PAS domain"/>
    <property type="match status" value="4"/>
</dbReference>
<dbReference type="PROSITE" id="PS50112">
    <property type="entry name" value="PAS"/>
    <property type="match status" value="3"/>
</dbReference>
<dbReference type="InterPro" id="IPR029787">
    <property type="entry name" value="Nucleotide_cyclase"/>
</dbReference>
<dbReference type="OrthoDB" id="9812260at2"/>
<dbReference type="RefSeq" id="WP_083222977.1">
    <property type="nucleotide sequence ID" value="NZ_FLYE01000012.1"/>
</dbReference>
<dbReference type="CDD" id="cd01949">
    <property type="entry name" value="GGDEF"/>
    <property type="match status" value="1"/>
</dbReference>
<dbReference type="NCBIfam" id="TIGR00229">
    <property type="entry name" value="sensory_box"/>
    <property type="match status" value="3"/>
</dbReference>
<feature type="domain" description="PAC" evidence="2">
    <location>
        <begin position="323"/>
        <end position="375"/>
    </location>
</feature>
<dbReference type="SUPFAM" id="SSF55785">
    <property type="entry name" value="PYP-like sensor domain (PAS domain)"/>
    <property type="match status" value="4"/>
</dbReference>
<dbReference type="FunFam" id="3.30.70.270:FF:000001">
    <property type="entry name" value="Diguanylate cyclase domain protein"/>
    <property type="match status" value="1"/>
</dbReference>
<evidence type="ECO:0000259" key="1">
    <source>
        <dbReference type="PROSITE" id="PS50112"/>
    </source>
</evidence>
<accession>A0A1C3RGT9</accession>
<dbReference type="SUPFAM" id="SSF55073">
    <property type="entry name" value="Nucleotide cyclase"/>
    <property type="match status" value="1"/>
</dbReference>
<dbReference type="GO" id="GO:0052621">
    <property type="term" value="F:diguanylate cyclase activity"/>
    <property type="evidence" value="ECO:0007669"/>
    <property type="project" value="UniProtKB-EC"/>
</dbReference>
<protein>
    <submittedName>
        <fullName evidence="4">Putative Diguanylate cyclase</fullName>
        <ecNumber evidence="4">2.7.7.65</ecNumber>
    </submittedName>
</protein>
<dbReference type="AlphaFoldDB" id="A0A1C3RGT9"/>
<dbReference type="Gene3D" id="3.30.70.270">
    <property type="match status" value="1"/>
</dbReference>
<dbReference type="PROSITE" id="PS50887">
    <property type="entry name" value="GGDEF"/>
    <property type="match status" value="1"/>
</dbReference>
<evidence type="ECO:0000259" key="3">
    <source>
        <dbReference type="PROSITE" id="PS50887"/>
    </source>
</evidence>
<evidence type="ECO:0000313" key="4">
    <source>
        <dbReference type="EMBL" id="SCA56402.1"/>
    </source>
</evidence>
<dbReference type="SMART" id="SM00267">
    <property type="entry name" value="GGDEF"/>
    <property type="match status" value="1"/>
</dbReference>
<dbReference type="InterPro" id="IPR000700">
    <property type="entry name" value="PAS-assoc_C"/>
</dbReference>
<feature type="domain" description="PAS" evidence="1">
    <location>
        <begin position="122"/>
        <end position="192"/>
    </location>
</feature>
<keyword evidence="4" id="KW-0808">Transferase</keyword>
<evidence type="ECO:0000313" key="5">
    <source>
        <dbReference type="Proteomes" id="UP000231658"/>
    </source>
</evidence>
<feature type="domain" description="PAC" evidence="2">
    <location>
        <begin position="448"/>
        <end position="502"/>
    </location>
</feature>
<feature type="domain" description="GGDEF" evidence="3">
    <location>
        <begin position="534"/>
        <end position="667"/>
    </location>
</feature>
<dbReference type="InterPro" id="IPR035965">
    <property type="entry name" value="PAS-like_dom_sf"/>
</dbReference>
<dbReference type="Proteomes" id="UP000231658">
    <property type="component" value="Unassembled WGS sequence"/>
</dbReference>
<dbReference type="InterPro" id="IPR000160">
    <property type="entry name" value="GGDEF_dom"/>
</dbReference>
<dbReference type="InterPro" id="IPR043128">
    <property type="entry name" value="Rev_trsase/Diguanyl_cyclase"/>
</dbReference>
<gene>
    <name evidence="4" type="ORF">MTBPR1_20250</name>
</gene>
<feature type="domain" description="PAS" evidence="1">
    <location>
        <begin position="249"/>
        <end position="319"/>
    </location>
</feature>
<dbReference type="InterPro" id="IPR052155">
    <property type="entry name" value="Biofilm_reg_signaling"/>
</dbReference>
<dbReference type="CDD" id="cd00130">
    <property type="entry name" value="PAS"/>
    <property type="match status" value="2"/>
</dbReference>
<name>A0A1C3RGT9_9PROT</name>
<dbReference type="NCBIfam" id="TIGR00254">
    <property type="entry name" value="GGDEF"/>
    <property type="match status" value="1"/>
</dbReference>
<dbReference type="Pfam" id="PF13426">
    <property type="entry name" value="PAS_9"/>
    <property type="match status" value="1"/>
</dbReference>
<dbReference type="InterPro" id="IPR013656">
    <property type="entry name" value="PAS_4"/>
</dbReference>
<dbReference type="PROSITE" id="PS50113">
    <property type="entry name" value="PAC"/>
    <property type="match status" value="3"/>
</dbReference>
<organism evidence="4 5">
    <name type="scientific">Candidatus Terasakiella magnetica</name>
    <dbReference type="NCBI Taxonomy" id="1867952"/>
    <lineage>
        <taxon>Bacteria</taxon>
        <taxon>Pseudomonadati</taxon>
        <taxon>Pseudomonadota</taxon>
        <taxon>Alphaproteobacteria</taxon>
        <taxon>Rhodospirillales</taxon>
        <taxon>Terasakiellaceae</taxon>
        <taxon>Terasakiella</taxon>
    </lineage>
</organism>
<keyword evidence="5" id="KW-1185">Reference proteome</keyword>
<dbReference type="PANTHER" id="PTHR44757">
    <property type="entry name" value="DIGUANYLATE CYCLASE DGCP"/>
    <property type="match status" value="1"/>
</dbReference>